<keyword evidence="2" id="KW-1185">Reference proteome</keyword>
<accession>A0A0W7WLC4</accession>
<dbReference type="EMBL" id="LPXO01000003">
    <property type="protein sequence ID" value="KUF11334.1"/>
    <property type="molecule type" value="Genomic_DNA"/>
</dbReference>
<dbReference type="AlphaFoldDB" id="A0A0W7WLC4"/>
<comment type="caution">
    <text evidence="1">The sequence shown here is derived from an EMBL/GenBank/DDBJ whole genome shotgun (WGS) entry which is preliminary data.</text>
</comment>
<name>A0A0W7WLC4_9RHOB</name>
<evidence type="ECO:0000313" key="1">
    <source>
        <dbReference type="EMBL" id="KUF11334.1"/>
    </source>
</evidence>
<reference evidence="1 2" key="1">
    <citation type="submission" date="2015-12" db="EMBL/GenBank/DDBJ databases">
        <authorList>
            <person name="Shamseldin A."/>
            <person name="Moawad H."/>
            <person name="Abd El-Rahim W.M."/>
            <person name="Sadowsky M.J."/>
        </authorList>
    </citation>
    <scope>NUCLEOTIDE SEQUENCE [LARGE SCALE GENOMIC DNA]</scope>
    <source>
        <strain evidence="1 2">SJ5A-1</strain>
    </source>
</reference>
<protein>
    <submittedName>
        <fullName evidence="1">Uncharacterized protein</fullName>
    </submittedName>
</protein>
<organism evidence="1 2">
    <name type="scientific">Pseudoponticoccus marisrubri</name>
    <dbReference type="NCBI Taxonomy" id="1685382"/>
    <lineage>
        <taxon>Bacteria</taxon>
        <taxon>Pseudomonadati</taxon>
        <taxon>Pseudomonadota</taxon>
        <taxon>Alphaproteobacteria</taxon>
        <taxon>Rhodobacterales</taxon>
        <taxon>Roseobacteraceae</taxon>
        <taxon>Pseudoponticoccus</taxon>
    </lineage>
</organism>
<proteinExistence type="predicted"/>
<sequence length="71" mass="7572">MPRGPDRRRTRPTAEDAITAIADDDRDLAPFSTLPASVALIADFEETGPGGPTWLTISTDLGEVACLEDES</sequence>
<dbReference type="OrthoDB" id="9983795at2"/>
<dbReference type="RefSeq" id="WP_058861279.1">
    <property type="nucleotide sequence ID" value="NZ_LPXO01000003.1"/>
</dbReference>
<dbReference type="Proteomes" id="UP000054396">
    <property type="component" value="Unassembled WGS sequence"/>
</dbReference>
<evidence type="ECO:0000313" key="2">
    <source>
        <dbReference type="Proteomes" id="UP000054396"/>
    </source>
</evidence>
<gene>
    <name evidence="1" type="ORF">AVJ23_06065</name>
</gene>